<reference evidence="3 4" key="1">
    <citation type="submission" date="2020-08" db="EMBL/GenBank/DDBJ databases">
        <title>Sequencing the genomes of 1000 actinobacteria strains.</title>
        <authorList>
            <person name="Klenk H.-P."/>
        </authorList>
    </citation>
    <scope>NUCLEOTIDE SEQUENCE [LARGE SCALE GENOMIC DNA]</scope>
    <source>
        <strain evidence="3 4">DSM 43851</strain>
    </source>
</reference>
<accession>A0A7W9NGV5</accession>
<dbReference type="PANTHER" id="PTHR43211">
    <property type="entry name" value="FUMARYLACETOACETATE HYDROLASE"/>
    <property type="match status" value="1"/>
</dbReference>
<dbReference type="Gene3D" id="3.90.850.10">
    <property type="entry name" value="Fumarylacetoacetase-like, C-terminal domain"/>
    <property type="match status" value="1"/>
</dbReference>
<dbReference type="SUPFAM" id="SSF51338">
    <property type="entry name" value="Composite domain of metallo-dependent hydrolases"/>
    <property type="match status" value="1"/>
</dbReference>
<gene>
    <name evidence="3" type="ORF">BJ998_002654</name>
</gene>
<dbReference type="InterPro" id="IPR036663">
    <property type="entry name" value="Fumarylacetoacetase_C_sf"/>
</dbReference>
<organism evidence="3 4">
    <name type="scientific">Kutzneria kofuensis</name>
    <dbReference type="NCBI Taxonomy" id="103725"/>
    <lineage>
        <taxon>Bacteria</taxon>
        <taxon>Bacillati</taxon>
        <taxon>Actinomycetota</taxon>
        <taxon>Actinomycetes</taxon>
        <taxon>Pseudonocardiales</taxon>
        <taxon>Pseudonocardiaceae</taxon>
        <taxon>Kutzneria</taxon>
    </lineage>
</organism>
<dbReference type="AlphaFoldDB" id="A0A7W9NGV5"/>
<dbReference type="Gene3D" id="1.20.58.520">
    <property type="entry name" value="Amidohydrolase"/>
    <property type="match status" value="1"/>
</dbReference>
<dbReference type="InterPro" id="IPR032466">
    <property type="entry name" value="Metal_Hydrolase"/>
</dbReference>
<dbReference type="InterPro" id="IPR001279">
    <property type="entry name" value="Metallo-B-lactamas"/>
</dbReference>
<evidence type="ECO:0000259" key="2">
    <source>
        <dbReference type="SMART" id="SM00849"/>
    </source>
</evidence>
<dbReference type="GO" id="GO:0016810">
    <property type="term" value="F:hydrolase activity, acting on carbon-nitrogen (but not peptide) bonds"/>
    <property type="evidence" value="ECO:0007669"/>
    <property type="project" value="InterPro"/>
</dbReference>
<proteinExistence type="predicted"/>
<dbReference type="Gene3D" id="3.60.15.10">
    <property type="entry name" value="Ribonuclease Z/Hydroxyacylglutathione hydrolase-like"/>
    <property type="match status" value="1"/>
</dbReference>
<evidence type="ECO:0000313" key="3">
    <source>
        <dbReference type="EMBL" id="MBB5891458.1"/>
    </source>
</evidence>
<dbReference type="SUPFAM" id="SSF56529">
    <property type="entry name" value="FAH"/>
    <property type="match status" value="1"/>
</dbReference>
<dbReference type="SMART" id="SM00849">
    <property type="entry name" value="Lactamase_B"/>
    <property type="match status" value="1"/>
</dbReference>
<feature type="compositionally biased region" description="Basic residues" evidence="1">
    <location>
        <begin position="228"/>
        <end position="238"/>
    </location>
</feature>
<feature type="region of interest" description="Disordered" evidence="1">
    <location>
        <begin position="215"/>
        <end position="272"/>
    </location>
</feature>
<dbReference type="RefSeq" id="WP_312890084.1">
    <property type="nucleotide sequence ID" value="NZ_JACHIR010000001.1"/>
</dbReference>
<dbReference type="InterPro" id="IPR011059">
    <property type="entry name" value="Metal-dep_hydrolase_composite"/>
</dbReference>
<dbReference type="Gene3D" id="3.40.50.10910">
    <property type="entry name" value="Amidohydrolase"/>
    <property type="match status" value="1"/>
</dbReference>
<evidence type="ECO:0000313" key="4">
    <source>
        <dbReference type="Proteomes" id="UP000585638"/>
    </source>
</evidence>
<feature type="region of interest" description="Disordered" evidence="1">
    <location>
        <begin position="555"/>
        <end position="601"/>
    </location>
</feature>
<keyword evidence="3" id="KW-0378">Hydrolase</keyword>
<sequence>MVAGDDGILMIDTCATAARTRRFLDAVDTATGGAPVRLAVNTHQHGDHTYGNSLLPSTTVIVGHSRMREGLQADPIIDGCPPLWNPVPVWGPVTRRLPDISAGSALTLHVAARRIELLHPGRPAHTTGDLIAWLPDERVLFSGDLVFAGLTPLVFMGSVDGALAAVDWLESLQPDVVVPGHGPVLTGADITRVLDEHRRYYRLILDAAQDGLSRGADALAGRPPGRPGRVHGLGRRRTDRAQPAPRLRRPRRPGPRRDRRLRGHDRLARPPDAYLSLKGSTTVRFVTYADDDGDRVGVIHHGQVHPLGRGVTMLGLLRAGALRAAGEQALAAPAATRAVGDLRLRAPIPDPPAVRDFMTFERHVEGVSRLGGTDAAVPERWYEAPAFYFTNPYAILGPADDVPVPPGSRMFDLELEVAAVIGRAGRDIHPDDADAYVAGYTILVDWSARDVQFAEMQVRLGPTKGKDTATTLGPVLVTPDELQPWRTDTSFDLTMTVEINGERLGQDRWSSMAFSYADMIAYASRGTEIRPGDVLGSGTCGGGCLAELWGRKGLNAHRPPATRRRRHRHRRTTRHLDHPRRARRRADSHPARTTGPVGPVVAVKPEPVHVQHCEESPMDEFVIVGAKVFDGEKNLGQVDVHVADGVIVSVGGPRVTGVEVVDATGATLLPGLIDAHTHTDAAMLRQALTFGVTTELDMGSVPATMTPLRVQVEADRSFADVRSSSFSLTHPDGHPHQFRKGLNDPVWPTATTVAEAAGFVDDRISEGADYIKLIAESGGAFGFQLPHVPLEIHAAVIAEAHARGKMVMAHAMTLHETEQMVGAGADGLAHLFADTAHTQEIVDRIASANVFVIPTLTPLASIVGLSHSTDLARDPRVAGKLSPALRAHLSDTFGGLPASHFDMALATIAALRQAGVDVIAGTDAAALAVRGVTHGASLHGELQLFVQAGFSPAEALRSATSLTAQRFGLHDRGRVKQGLRADLVLVDGDPTTTINDSLSIRAVWRQGSRLAAASTLGYR</sequence>
<feature type="compositionally biased region" description="Basic residues" evidence="1">
    <location>
        <begin position="246"/>
        <end position="263"/>
    </location>
</feature>
<dbReference type="CDD" id="cd16282">
    <property type="entry name" value="metallo-hydrolase-like_MBL-fold"/>
    <property type="match status" value="1"/>
</dbReference>
<dbReference type="PANTHER" id="PTHR43211:SF1">
    <property type="entry name" value="BLL6422 PROTEIN"/>
    <property type="match status" value="1"/>
</dbReference>
<dbReference type="Pfam" id="PF01979">
    <property type="entry name" value="Amidohydro_1"/>
    <property type="match status" value="1"/>
</dbReference>
<evidence type="ECO:0000256" key="1">
    <source>
        <dbReference type="SAM" id="MobiDB-lite"/>
    </source>
</evidence>
<dbReference type="Proteomes" id="UP000585638">
    <property type="component" value="Unassembled WGS sequence"/>
</dbReference>
<dbReference type="InterPro" id="IPR011234">
    <property type="entry name" value="Fumarylacetoacetase-like_C"/>
</dbReference>
<dbReference type="Pfam" id="PF00753">
    <property type="entry name" value="Lactamase_B"/>
    <property type="match status" value="1"/>
</dbReference>
<name>A0A7W9NGV5_9PSEU</name>
<comment type="caution">
    <text evidence="3">The sequence shown here is derived from an EMBL/GenBank/DDBJ whole genome shotgun (WGS) entry which is preliminary data.</text>
</comment>
<protein>
    <recommendedName>
        <fullName evidence="2">Metallo-beta-lactamase domain-containing protein</fullName>
    </recommendedName>
</protein>
<dbReference type="InterPro" id="IPR036866">
    <property type="entry name" value="RibonucZ/Hydroxyglut_hydro"/>
</dbReference>
<dbReference type="InterPro" id="IPR006680">
    <property type="entry name" value="Amidohydro-rel"/>
</dbReference>
<dbReference type="SUPFAM" id="SSF51556">
    <property type="entry name" value="Metallo-dependent hydrolases"/>
    <property type="match status" value="1"/>
</dbReference>
<dbReference type="Pfam" id="PF01557">
    <property type="entry name" value="FAA_hydrolase"/>
    <property type="match status" value="1"/>
</dbReference>
<keyword evidence="4" id="KW-1185">Reference proteome</keyword>
<dbReference type="Gene3D" id="2.30.40.10">
    <property type="entry name" value="Urease, subunit C, domain 1"/>
    <property type="match status" value="1"/>
</dbReference>
<feature type="domain" description="Metallo-beta-lactamase" evidence="2">
    <location>
        <begin position="1"/>
        <end position="181"/>
    </location>
</feature>
<dbReference type="EMBL" id="JACHIR010000001">
    <property type="protein sequence ID" value="MBB5891458.1"/>
    <property type="molecule type" value="Genomic_DNA"/>
</dbReference>
<feature type="compositionally biased region" description="Basic residues" evidence="1">
    <location>
        <begin position="560"/>
        <end position="584"/>
    </location>
</feature>
<dbReference type="SUPFAM" id="SSF56281">
    <property type="entry name" value="Metallo-hydrolase/oxidoreductase"/>
    <property type="match status" value="1"/>
</dbReference>
<dbReference type="Gene3D" id="3.30.110.90">
    <property type="entry name" value="Amidohydrolase"/>
    <property type="match status" value="1"/>
</dbReference>